<dbReference type="EMBL" id="MFLC01000018">
    <property type="protein sequence ID" value="OGG55098.1"/>
    <property type="molecule type" value="Genomic_DNA"/>
</dbReference>
<feature type="transmembrane region" description="Helical" evidence="6">
    <location>
        <begin position="7"/>
        <end position="26"/>
    </location>
</feature>
<keyword evidence="6" id="KW-0472">Membrane</keyword>
<evidence type="ECO:0000313" key="8">
    <source>
        <dbReference type="EMBL" id="OGG55098.1"/>
    </source>
</evidence>
<evidence type="ECO:0000256" key="5">
    <source>
        <dbReference type="ARBA" id="ARBA00023284"/>
    </source>
</evidence>
<dbReference type="PANTHER" id="PTHR13887:SF14">
    <property type="entry name" value="DISULFIDE BOND FORMATION PROTEIN D"/>
    <property type="match status" value="1"/>
</dbReference>
<name>A0A1F6D0Y0_9BACT</name>
<keyword evidence="6" id="KW-0812">Transmembrane</keyword>
<evidence type="ECO:0000256" key="1">
    <source>
        <dbReference type="ARBA" id="ARBA00005791"/>
    </source>
</evidence>
<evidence type="ECO:0000259" key="7">
    <source>
        <dbReference type="PROSITE" id="PS51352"/>
    </source>
</evidence>
<organism evidence="8 9">
    <name type="scientific">Candidatus Kaiserbacteria bacterium RIFCSPHIGHO2_02_FULL_49_11</name>
    <dbReference type="NCBI Taxonomy" id="1798489"/>
    <lineage>
        <taxon>Bacteria</taxon>
        <taxon>Candidatus Kaiseribacteriota</taxon>
    </lineage>
</organism>
<dbReference type="Proteomes" id="UP000177659">
    <property type="component" value="Unassembled WGS sequence"/>
</dbReference>
<dbReference type="InterPro" id="IPR012336">
    <property type="entry name" value="Thioredoxin-like_fold"/>
</dbReference>
<evidence type="ECO:0000256" key="2">
    <source>
        <dbReference type="ARBA" id="ARBA00022729"/>
    </source>
</evidence>
<evidence type="ECO:0000313" key="9">
    <source>
        <dbReference type="Proteomes" id="UP000177659"/>
    </source>
</evidence>
<keyword evidence="6" id="KW-1133">Transmembrane helix</keyword>
<dbReference type="PANTHER" id="PTHR13887">
    <property type="entry name" value="GLUTATHIONE S-TRANSFERASE KAPPA"/>
    <property type="match status" value="1"/>
</dbReference>
<dbReference type="InterPro" id="IPR036249">
    <property type="entry name" value="Thioredoxin-like_sf"/>
</dbReference>
<dbReference type="Pfam" id="PF13462">
    <property type="entry name" value="Thioredoxin_4"/>
    <property type="match status" value="1"/>
</dbReference>
<comment type="caution">
    <text evidence="8">The sequence shown here is derived from an EMBL/GenBank/DDBJ whole genome shotgun (WGS) entry which is preliminary data.</text>
</comment>
<sequence length="238" mass="25632">MPEEKKYTIPLAIVAAGILIAGAIYLTNRPNSAPLLGGDSKDTVGVPVVSADDHILGNPDAKIVIVEYSDFECPYCKVFHKTMHQVIDAYGKDGKVAWVYRHFPIEQLHSKAKKEAQASECAAELGGNTAFWAYADRLFEVTPSNDNLDLALLPTIAEEVGLDKAAFESCLASTRHTDTVDKQYADIVSAGGRGTPHNVVMVGGEQASIEGAQTYATMRQVIEALLNNSDTQGIPALR</sequence>
<dbReference type="Gene3D" id="3.40.30.10">
    <property type="entry name" value="Glutaredoxin"/>
    <property type="match status" value="1"/>
</dbReference>
<dbReference type="AlphaFoldDB" id="A0A1F6D0Y0"/>
<protein>
    <recommendedName>
        <fullName evidence="7">Thioredoxin domain-containing protein</fullName>
    </recommendedName>
</protein>
<dbReference type="PROSITE" id="PS51352">
    <property type="entry name" value="THIOREDOXIN_2"/>
    <property type="match status" value="1"/>
</dbReference>
<dbReference type="InterPro" id="IPR013766">
    <property type="entry name" value="Thioredoxin_domain"/>
</dbReference>
<evidence type="ECO:0000256" key="3">
    <source>
        <dbReference type="ARBA" id="ARBA00023002"/>
    </source>
</evidence>
<keyword evidence="5" id="KW-0676">Redox-active center</keyword>
<dbReference type="GO" id="GO:0016491">
    <property type="term" value="F:oxidoreductase activity"/>
    <property type="evidence" value="ECO:0007669"/>
    <property type="project" value="UniProtKB-KW"/>
</dbReference>
<keyword evidence="3" id="KW-0560">Oxidoreductase</keyword>
<evidence type="ECO:0000256" key="6">
    <source>
        <dbReference type="SAM" id="Phobius"/>
    </source>
</evidence>
<proteinExistence type="inferred from homology"/>
<comment type="similarity">
    <text evidence="1">Belongs to the thioredoxin family. DsbA subfamily.</text>
</comment>
<evidence type="ECO:0000256" key="4">
    <source>
        <dbReference type="ARBA" id="ARBA00023157"/>
    </source>
</evidence>
<feature type="domain" description="Thioredoxin" evidence="7">
    <location>
        <begin position="22"/>
        <end position="227"/>
    </location>
</feature>
<accession>A0A1F6D0Y0</accession>
<reference evidence="8 9" key="1">
    <citation type="journal article" date="2016" name="Nat. Commun.">
        <title>Thousands of microbial genomes shed light on interconnected biogeochemical processes in an aquifer system.</title>
        <authorList>
            <person name="Anantharaman K."/>
            <person name="Brown C.T."/>
            <person name="Hug L.A."/>
            <person name="Sharon I."/>
            <person name="Castelle C.J."/>
            <person name="Probst A.J."/>
            <person name="Thomas B.C."/>
            <person name="Singh A."/>
            <person name="Wilkins M.J."/>
            <person name="Karaoz U."/>
            <person name="Brodie E.L."/>
            <person name="Williams K.H."/>
            <person name="Hubbard S.S."/>
            <person name="Banfield J.F."/>
        </authorList>
    </citation>
    <scope>NUCLEOTIDE SEQUENCE [LARGE SCALE GENOMIC DNA]</scope>
</reference>
<keyword evidence="4" id="KW-1015">Disulfide bond</keyword>
<gene>
    <name evidence="8" type="ORF">A3D62_01090</name>
</gene>
<keyword evidence="2" id="KW-0732">Signal</keyword>
<dbReference type="SUPFAM" id="SSF52833">
    <property type="entry name" value="Thioredoxin-like"/>
    <property type="match status" value="1"/>
</dbReference>